<dbReference type="Gene3D" id="2.170.260.10">
    <property type="entry name" value="paz domain"/>
    <property type="match status" value="1"/>
</dbReference>
<reference evidence="2 3" key="1">
    <citation type="submission" date="2020-08" db="EMBL/GenBank/DDBJ databases">
        <authorList>
            <person name="Koutsovoulos G."/>
            <person name="Danchin GJ E."/>
        </authorList>
    </citation>
    <scope>NUCLEOTIDE SEQUENCE [LARGE SCALE GENOMIC DNA]</scope>
</reference>
<feature type="region of interest" description="Disordered" evidence="1">
    <location>
        <begin position="14"/>
        <end position="49"/>
    </location>
</feature>
<proteinExistence type="predicted"/>
<dbReference type="Proteomes" id="UP000580250">
    <property type="component" value="Unassembled WGS sequence"/>
</dbReference>
<feature type="compositionally biased region" description="Basic and acidic residues" evidence="1">
    <location>
        <begin position="22"/>
        <end position="32"/>
    </location>
</feature>
<sequence length="277" mass="32464">MNFNVFNNWAVWGVIDDDDDEQKSSSKQEKEQQQQPKQIESEKNKETTIIVPDIEMKDEALQVTTKKEEDILKETNDKILEIVLGSDDEDSNKPIDWVAEMDKKENDIKEEIKEEMNMDKEIEQPKNPFIEPKCVNPEKTLHVSIIKRRSMPLIDYLCQLRNCVLKEMHVLFYNIDARREIIHHLQNFVHLRTSHLPTSRNFNVRCNDLTVQSACNIPAMGGYLGITVRGYYYVKHNIKLRHPYLPCVIEFGGGHHRSYYPLEVLCVSEKNKQMKGF</sequence>
<accession>A0A6V7XNX2</accession>
<evidence type="ECO:0000256" key="1">
    <source>
        <dbReference type="SAM" id="MobiDB-lite"/>
    </source>
</evidence>
<protein>
    <submittedName>
        <fullName evidence="2">Uncharacterized protein</fullName>
    </submittedName>
</protein>
<dbReference type="SUPFAM" id="SSF101690">
    <property type="entry name" value="PAZ domain"/>
    <property type="match status" value="1"/>
</dbReference>
<evidence type="ECO:0000313" key="2">
    <source>
        <dbReference type="EMBL" id="CAD2200982.1"/>
    </source>
</evidence>
<dbReference type="EMBL" id="CAJEWN010001933">
    <property type="protein sequence ID" value="CAD2200982.1"/>
    <property type="molecule type" value="Genomic_DNA"/>
</dbReference>
<comment type="caution">
    <text evidence="2">The sequence shown here is derived from an EMBL/GenBank/DDBJ whole genome shotgun (WGS) entry which is preliminary data.</text>
</comment>
<dbReference type="InterPro" id="IPR036085">
    <property type="entry name" value="PAZ_dom_sf"/>
</dbReference>
<gene>
    <name evidence="2" type="ORF">MENT_LOCUS54497</name>
</gene>
<dbReference type="AlphaFoldDB" id="A0A6V7XNX2"/>
<evidence type="ECO:0000313" key="3">
    <source>
        <dbReference type="Proteomes" id="UP000580250"/>
    </source>
</evidence>
<name>A0A6V7XNX2_MELEN</name>
<organism evidence="2 3">
    <name type="scientific">Meloidogyne enterolobii</name>
    <name type="common">Root-knot nematode worm</name>
    <name type="synonym">Meloidogyne mayaguensis</name>
    <dbReference type="NCBI Taxonomy" id="390850"/>
    <lineage>
        <taxon>Eukaryota</taxon>
        <taxon>Metazoa</taxon>
        <taxon>Ecdysozoa</taxon>
        <taxon>Nematoda</taxon>
        <taxon>Chromadorea</taxon>
        <taxon>Rhabditida</taxon>
        <taxon>Tylenchina</taxon>
        <taxon>Tylenchomorpha</taxon>
        <taxon>Tylenchoidea</taxon>
        <taxon>Meloidogynidae</taxon>
        <taxon>Meloidogyninae</taxon>
        <taxon>Meloidogyne</taxon>
    </lineage>
</organism>
<dbReference type="CDD" id="cd02846">
    <property type="entry name" value="PAZ_argonaute_like"/>
    <property type="match status" value="1"/>
</dbReference>